<name>A0A062XR49_9BACT</name>
<evidence type="ECO:0000256" key="4">
    <source>
        <dbReference type="ARBA" id="ARBA00022691"/>
    </source>
</evidence>
<protein>
    <recommendedName>
        <fullName evidence="7">Demethylmenaquinone methyltransferase</fullName>
    </recommendedName>
</protein>
<evidence type="ECO:0000313" key="6">
    <source>
        <dbReference type="Proteomes" id="UP000027284"/>
    </source>
</evidence>
<dbReference type="SUPFAM" id="SSF53335">
    <property type="entry name" value="S-adenosyl-L-methionine-dependent methyltransferases"/>
    <property type="match status" value="1"/>
</dbReference>
<keyword evidence="4" id="KW-0949">S-adenosyl-L-methionine</keyword>
<organism evidence="5 6">
    <name type="scientific">Thermoanaerobaculum aquaticum</name>
    <dbReference type="NCBI Taxonomy" id="1312852"/>
    <lineage>
        <taxon>Bacteria</taxon>
        <taxon>Pseudomonadati</taxon>
        <taxon>Acidobacteriota</taxon>
        <taxon>Thermoanaerobaculia</taxon>
        <taxon>Thermoanaerobaculales</taxon>
        <taxon>Thermoanaerobaculaceae</taxon>
        <taxon>Thermoanaerobaculum</taxon>
    </lineage>
</organism>
<evidence type="ECO:0000256" key="2">
    <source>
        <dbReference type="ARBA" id="ARBA00022603"/>
    </source>
</evidence>
<dbReference type="Proteomes" id="UP000027284">
    <property type="component" value="Unassembled WGS sequence"/>
</dbReference>
<accession>A0A062XR49</accession>
<proteinExistence type="predicted"/>
<keyword evidence="6" id="KW-1185">Reference proteome</keyword>
<evidence type="ECO:0000313" key="5">
    <source>
        <dbReference type="EMBL" id="KDA53288.1"/>
    </source>
</evidence>
<evidence type="ECO:0000256" key="1">
    <source>
        <dbReference type="ARBA" id="ARBA00022428"/>
    </source>
</evidence>
<dbReference type="NCBIfam" id="TIGR01934">
    <property type="entry name" value="MenG_MenH_UbiE"/>
    <property type="match status" value="1"/>
</dbReference>
<dbReference type="PANTHER" id="PTHR43591">
    <property type="entry name" value="METHYLTRANSFERASE"/>
    <property type="match status" value="1"/>
</dbReference>
<dbReference type="Gene3D" id="3.40.50.150">
    <property type="entry name" value="Vaccinia Virus protein VP39"/>
    <property type="match status" value="1"/>
</dbReference>
<keyword evidence="3" id="KW-0808">Transferase</keyword>
<dbReference type="GO" id="GO:0008168">
    <property type="term" value="F:methyltransferase activity"/>
    <property type="evidence" value="ECO:0007669"/>
    <property type="project" value="UniProtKB-KW"/>
</dbReference>
<comment type="caution">
    <text evidence="5">The sequence shown here is derived from an EMBL/GenBank/DDBJ whole genome shotgun (WGS) entry which is preliminary data.</text>
</comment>
<evidence type="ECO:0008006" key="7">
    <source>
        <dbReference type="Google" id="ProtNLM"/>
    </source>
</evidence>
<dbReference type="PROSITE" id="PS01183">
    <property type="entry name" value="UBIE_1"/>
    <property type="match status" value="1"/>
</dbReference>
<reference evidence="5 6" key="1">
    <citation type="submission" date="2014-04" db="EMBL/GenBank/DDBJ databases">
        <title>The Genome Sequence of Thermoanaerobaculum aquaticum MP-01, The First Cultivated Group 23 Acidobacterium.</title>
        <authorList>
            <person name="Stamps B.W."/>
            <person name="Losey N.A."/>
            <person name="Lawson P.A."/>
            <person name="Stevenson B.S."/>
        </authorList>
    </citation>
    <scope>NUCLEOTIDE SEQUENCE [LARGE SCALE GENOMIC DNA]</scope>
    <source>
        <strain evidence="5 6">MP-01</strain>
    </source>
</reference>
<dbReference type="InterPro" id="IPR029063">
    <property type="entry name" value="SAM-dependent_MTases_sf"/>
</dbReference>
<dbReference type="InterPro" id="IPR023576">
    <property type="entry name" value="UbiE/COQ5_MeTrFase_CS"/>
</dbReference>
<dbReference type="STRING" id="1312852.EG19_05935"/>
<evidence type="ECO:0000256" key="3">
    <source>
        <dbReference type="ARBA" id="ARBA00022679"/>
    </source>
</evidence>
<sequence>MFSRVAARYDLLNRLLSLGQDQRWRKHLRRAAAQAPPGPVLDLACGTGDVALGFAARKAVGADFCLDMLVLARKKQAPNAHPLWVAADVQALPFRSEVFSAVTVAFGWRNFPDPGAAFFAVHRVLKAQGLLAILEFHPVEGRVFRGLHSTWQCLVIQPVGSWLSGDGEAYRYLPASSRSFLTADELAGLAQKAGFSLVARRYLGLRVACLSVFQKGG</sequence>
<dbReference type="AlphaFoldDB" id="A0A062XR49"/>
<dbReference type="GO" id="GO:0032259">
    <property type="term" value="P:methylation"/>
    <property type="evidence" value="ECO:0007669"/>
    <property type="project" value="UniProtKB-KW"/>
</dbReference>
<dbReference type="PROSITE" id="PS51608">
    <property type="entry name" value="SAM_MT_UBIE"/>
    <property type="match status" value="1"/>
</dbReference>
<dbReference type="GO" id="GO:0009234">
    <property type="term" value="P:menaquinone biosynthetic process"/>
    <property type="evidence" value="ECO:0007669"/>
    <property type="project" value="UniProtKB-KW"/>
</dbReference>
<gene>
    <name evidence="5" type="ORF">EG19_05935</name>
</gene>
<dbReference type="EMBL" id="JMFG01000023">
    <property type="protein sequence ID" value="KDA53288.1"/>
    <property type="molecule type" value="Genomic_DNA"/>
</dbReference>
<dbReference type="Pfam" id="PF01209">
    <property type="entry name" value="Ubie_methyltran"/>
    <property type="match status" value="1"/>
</dbReference>
<keyword evidence="1" id="KW-0474">Menaquinone biosynthesis</keyword>
<dbReference type="PANTHER" id="PTHR43591:SF24">
    <property type="entry name" value="2-METHOXY-6-POLYPRENYL-1,4-BENZOQUINOL METHYLASE, MITOCHONDRIAL"/>
    <property type="match status" value="1"/>
</dbReference>
<dbReference type="InterPro" id="IPR004033">
    <property type="entry name" value="UbiE/COQ5_MeTrFase"/>
</dbReference>
<dbReference type="CDD" id="cd02440">
    <property type="entry name" value="AdoMet_MTases"/>
    <property type="match status" value="1"/>
</dbReference>
<keyword evidence="2" id="KW-0489">Methyltransferase</keyword>